<organism evidence="1 2">
    <name type="scientific">Testicularia cyperi</name>
    <dbReference type="NCBI Taxonomy" id="1882483"/>
    <lineage>
        <taxon>Eukaryota</taxon>
        <taxon>Fungi</taxon>
        <taxon>Dikarya</taxon>
        <taxon>Basidiomycota</taxon>
        <taxon>Ustilaginomycotina</taxon>
        <taxon>Ustilaginomycetes</taxon>
        <taxon>Ustilaginales</taxon>
        <taxon>Anthracoideaceae</taxon>
        <taxon>Testicularia</taxon>
    </lineage>
</organism>
<proteinExistence type="predicted"/>
<dbReference type="InParanoid" id="A0A317XNS6"/>
<reference evidence="1 2" key="1">
    <citation type="journal article" date="2018" name="Mol. Biol. Evol.">
        <title>Broad Genomic Sampling Reveals a Smut Pathogenic Ancestry of the Fungal Clade Ustilaginomycotina.</title>
        <authorList>
            <person name="Kijpornyongpan T."/>
            <person name="Mondo S.J."/>
            <person name="Barry K."/>
            <person name="Sandor L."/>
            <person name="Lee J."/>
            <person name="Lipzen A."/>
            <person name="Pangilinan J."/>
            <person name="LaButti K."/>
            <person name="Hainaut M."/>
            <person name="Henrissat B."/>
            <person name="Grigoriev I.V."/>
            <person name="Spatafora J.W."/>
            <person name="Aime M.C."/>
        </authorList>
    </citation>
    <scope>NUCLEOTIDE SEQUENCE [LARGE SCALE GENOMIC DNA]</scope>
    <source>
        <strain evidence="1 2">MCA 3645</strain>
    </source>
</reference>
<dbReference type="EMBL" id="KZ819193">
    <property type="protein sequence ID" value="PWY99926.1"/>
    <property type="molecule type" value="Genomic_DNA"/>
</dbReference>
<sequence length="84" mass="9534">MTARQRFRRSISFCGSSTTLFRLPPVRPSCPTLLVLQELDPPFFSCLDQSSNLRCFYNAAVDTTRGHTGKLLRSFESESLDIFV</sequence>
<name>A0A317XNS6_9BASI</name>
<evidence type="ECO:0000313" key="1">
    <source>
        <dbReference type="EMBL" id="PWY99926.1"/>
    </source>
</evidence>
<dbReference type="AlphaFoldDB" id="A0A317XNS6"/>
<gene>
    <name evidence="1" type="ORF">BCV70DRAFT_102760</name>
</gene>
<protein>
    <submittedName>
        <fullName evidence="1">Uncharacterized protein</fullName>
    </submittedName>
</protein>
<dbReference type="Proteomes" id="UP000246740">
    <property type="component" value="Unassembled WGS sequence"/>
</dbReference>
<keyword evidence="2" id="KW-1185">Reference proteome</keyword>
<accession>A0A317XNS6</accession>
<evidence type="ECO:0000313" key="2">
    <source>
        <dbReference type="Proteomes" id="UP000246740"/>
    </source>
</evidence>